<dbReference type="PANTHER" id="PTHR30040:SF2">
    <property type="entry name" value="FAD:PROTEIN FMN TRANSFERASE"/>
    <property type="match status" value="1"/>
</dbReference>
<dbReference type="KEGG" id="psd:DSC_05750"/>
<evidence type="ECO:0000256" key="9">
    <source>
        <dbReference type="ARBA" id="ARBA00031306"/>
    </source>
</evidence>
<dbReference type="HOGENOM" id="CLU_044403_0_2_6"/>
<dbReference type="PIRSF" id="PIRSF006268">
    <property type="entry name" value="ApbE"/>
    <property type="match status" value="1"/>
</dbReference>
<dbReference type="EMBL" id="CP003093">
    <property type="protein sequence ID" value="AER55801.1"/>
    <property type="molecule type" value="Genomic_DNA"/>
</dbReference>
<dbReference type="GO" id="GO:0046872">
    <property type="term" value="F:metal ion binding"/>
    <property type="evidence" value="ECO:0007669"/>
    <property type="project" value="UniProtKB-UniRule"/>
</dbReference>
<keyword evidence="6 11" id="KW-0479">Metal-binding</keyword>
<accession>G7UQR9</accession>
<name>G7UQR9_PSEUP</name>
<dbReference type="Gene3D" id="3.10.520.10">
    <property type="entry name" value="ApbE-like domains"/>
    <property type="match status" value="1"/>
</dbReference>
<dbReference type="GO" id="GO:0016740">
    <property type="term" value="F:transferase activity"/>
    <property type="evidence" value="ECO:0007669"/>
    <property type="project" value="UniProtKB-UniRule"/>
</dbReference>
<evidence type="ECO:0000256" key="10">
    <source>
        <dbReference type="ARBA" id="ARBA00048540"/>
    </source>
</evidence>
<feature type="binding site" evidence="12">
    <location>
        <position position="278"/>
    </location>
    <ligand>
        <name>Mg(2+)</name>
        <dbReference type="ChEBI" id="CHEBI:18420"/>
    </ligand>
</feature>
<dbReference type="SUPFAM" id="SSF143631">
    <property type="entry name" value="ApbE-like"/>
    <property type="match status" value="1"/>
</dbReference>
<feature type="binding site" evidence="12">
    <location>
        <position position="160"/>
    </location>
    <ligand>
        <name>Mg(2+)</name>
        <dbReference type="ChEBI" id="CHEBI:18420"/>
    </ligand>
</feature>
<comment type="catalytic activity">
    <reaction evidence="10 11">
        <text>L-threonyl-[protein] + FAD = FMN-L-threonyl-[protein] + AMP + H(+)</text>
        <dbReference type="Rhea" id="RHEA:36847"/>
        <dbReference type="Rhea" id="RHEA-COMP:11060"/>
        <dbReference type="Rhea" id="RHEA-COMP:11061"/>
        <dbReference type="ChEBI" id="CHEBI:15378"/>
        <dbReference type="ChEBI" id="CHEBI:30013"/>
        <dbReference type="ChEBI" id="CHEBI:57692"/>
        <dbReference type="ChEBI" id="CHEBI:74257"/>
        <dbReference type="ChEBI" id="CHEBI:456215"/>
        <dbReference type="EC" id="2.7.1.180"/>
    </reaction>
</comment>
<comment type="similarity">
    <text evidence="1 11">Belongs to the ApbE family.</text>
</comment>
<keyword evidence="4 11" id="KW-0285">Flavoprotein</keyword>
<evidence type="ECO:0000256" key="2">
    <source>
        <dbReference type="ARBA" id="ARBA00011955"/>
    </source>
</evidence>
<dbReference type="STRING" id="1045855.DSC_05750"/>
<evidence type="ECO:0000256" key="3">
    <source>
        <dbReference type="ARBA" id="ARBA00016337"/>
    </source>
</evidence>
<keyword evidence="8 11" id="KW-0460">Magnesium</keyword>
<feature type="binding site" evidence="12">
    <location>
        <position position="274"/>
    </location>
    <ligand>
        <name>Mg(2+)</name>
        <dbReference type="ChEBI" id="CHEBI:18420"/>
    </ligand>
</feature>
<evidence type="ECO:0000256" key="7">
    <source>
        <dbReference type="ARBA" id="ARBA00022827"/>
    </source>
</evidence>
<evidence type="ECO:0000256" key="8">
    <source>
        <dbReference type="ARBA" id="ARBA00022842"/>
    </source>
</evidence>
<dbReference type="eggNOG" id="COG1477">
    <property type="taxonomic scope" value="Bacteria"/>
</dbReference>
<evidence type="ECO:0000256" key="4">
    <source>
        <dbReference type="ARBA" id="ARBA00022630"/>
    </source>
</evidence>
<reference evidence="13 14" key="1">
    <citation type="journal article" date="2012" name="J. Bacteriol.">
        <title>Complete Genome Sequence of the BTEX-Degrading Bacterium Pseudoxanthomonas spadix BD-a59.</title>
        <authorList>
            <person name="Lee S.H."/>
            <person name="Jin H.M."/>
            <person name="Lee H.J."/>
            <person name="Kim J.M."/>
            <person name="Jeon C.O."/>
        </authorList>
    </citation>
    <scope>NUCLEOTIDE SEQUENCE [LARGE SCALE GENOMIC DNA]</scope>
    <source>
        <strain evidence="13 14">BD-a59</strain>
    </source>
</reference>
<keyword evidence="7 11" id="KW-0274">FAD</keyword>
<evidence type="ECO:0000256" key="6">
    <source>
        <dbReference type="ARBA" id="ARBA00022723"/>
    </source>
</evidence>
<dbReference type="InterPro" id="IPR003374">
    <property type="entry name" value="ApbE-like_sf"/>
</dbReference>
<keyword evidence="5 11" id="KW-0808">Transferase</keyword>
<evidence type="ECO:0000256" key="11">
    <source>
        <dbReference type="PIRNR" id="PIRNR006268"/>
    </source>
</evidence>
<dbReference type="InterPro" id="IPR024932">
    <property type="entry name" value="ApbE"/>
</dbReference>
<comment type="cofactor">
    <cofactor evidence="12">
        <name>Mg(2+)</name>
        <dbReference type="ChEBI" id="CHEBI:18420"/>
    </cofactor>
    <cofactor evidence="12">
        <name>Mn(2+)</name>
        <dbReference type="ChEBI" id="CHEBI:29035"/>
    </cofactor>
    <text evidence="12">Magnesium. Can also use manganese.</text>
</comment>
<proteinExistence type="inferred from homology"/>
<organism evidence="13 14">
    <name type="scientific">Pseudoxanthomonas spadix (strain BD-a59)</name>
    <dbReference type="NCBI Taxonomy" id="1045855"/>
    <lineage>
        <taxon>Bacteria</taxon>
        <taxon>Pseudomonadati</taxon>
        <taxon>Pseudomonadota</taxon>
        <taxon>Gammaproteobacteria</taxon>
        <taxon>Lysobacterales</taxon>
        <taxon>Lysobacteraceae</taxon>
        <taxon>Pseudoxanthomonas</taxon>
    </lineage>
</organism>
<dbReference type="Proteomes" id="UP000005870">
    <property type="component" value="Chromosome"/>
</dbReference>
<evidence type="ECO:0000256" key="12">
    <source>
        <dbReference type="PIRSR" id="PIRSR006268-2"/>
    </source>
</evidence>
<evidence type="ECO:0000313" key="14">
    <source>
        <dbReference type="Proteomes" id="UP000005870"/>
    </source>
</evidence>
<evidence type="ECO:0000256" key="1">
    <source>
        <dbReference type="ARBA" id="ARBA00008282"/>
    </source>
</evidence>
<dbReference type="EC" id="2.7.1.180" evidence="2 11"/>
<protein>
    <recommendedName>
        <fullName evidence="3 11">FAD:protein FMN transferase</fullName>
        <ecNumber evidence="2 11">2.7.1.180</ecNumber>
    </recommendedName>
    <alternativeName>
        <fullName evidence="9 11">Flavin transferase</fullName>
    </alternativeName>
</protein>
<dbReference type="PANTHER" id="PTHR30040">
    <property type="entry name" value="THIAMINE BIOSYNTHESIS LIPOPROTEIN APBE"/>
    <property type="match status" value="1"/>
</dbReference>
<gene>
    <name evidence="13" type="ordered locus">DSC_05750</name>
</gene>
<evidence type="ECO:0000313" key="13">
    <source>
        <dbReference type="EMBL" id="AER55801.1"/>
    </source>
</evidence>
<sequence length="323" mass="34184">MMPSPLAASRTLATLGGQTMGTTWSARLAIPSDLDLHRLHALLQGELDRVVAQMSTWEASSTLCHYNRAAAGSWQVLPEDFARVMAAALRIARDSEGAFDPTVGALVHAWGFGAGGGTPALPPEQTLQQARARPRWSQLALRGQPLALLQPGAVQLDLSAIAKGYAVDLLLQALGRRGIDDALVEVGGELAGRGRKPDGTPWRVLVETGADEHATLPARVLALDGLAVATSGDRWHRFEHDGVRYGHTLDPRSGRPVPQAAAVTVVMHSAMEADAWATALTVMGAEAGLRFAQARQMAARLVVASASGIQEHMSERFAALLAA</sequence>
<dbReference type="AlphaFoldDB" id="G7UQR9"/>
<evidence type="ECO:0000256" key="5">
    <source>
        <dbReference type="ARBA" id="ARBA00022679"/>
    </source>
</evidence>
<keyword evidence="14" id="KW-1185">Reference proteome</keyword>
<dbReference type="Pfam" id="PF02424">
    <property type="entry name" value="ApbE"/>
    <property type="match status" value="1"/>
</dbReference>